<accession>A0A512L3C6</accession>
<sequence length="163" mass="17841">MSGYNLAMLAKIIAAFRPDPTALRTRFLQRFAGKTIIVHAGLSIGWVGELNKEAGGGSHFRIDARNAPGRKPTPIEWVVHHHILPHKLPLPLLVKVNGGQLLIRHLTRNHAPVHPSEIYWMLGEFPDRAHLVLSAGGKGFAVTRGIPVSDNAVDFDAAFSEPD</sequence>
<dbReference type="EMBL" id="BKAD01000001">
    <property type="protein sequence ID" value="GEP28978.1"/>
    <property type="molecule type" value="Genomic_DNA"/>
</dbReference>
<keyword evidence="2" id="KW-1185">Reference proteome</keyword>
<name>A0A512L3C6_9PROT</name>
<protein>
    <submittedName>
        <fullName evidence="1">Uncharacterized protein</fullName>
    </submittedName>
</protein>
<dbReference type="Proteomes" id="UP000321337">
    <property type="component" value="Unassembled WGS sequence"/>
</dbReference>
<proteinExistence type="predicted"/>
<organism evidence="1 2">
    <name type="scientific">Sulfuriferula plumbiphila</name>
    <dbReference type="NCBI Taxonomy" id="171865"/>
    <lineage>
        <taxon>Bacteria</taxon>
        <taxon>Pseudomonadati</taxon>
        <taxon>Pseudomonadota</taxon>
        <taxon>Betaproteobacteria</taxon>
        <taxon>Nitrosomonadales</taxon>
        <taxon>Sulfuricellaceae</taxon>
        <taxon>Sulfuriferula</taxon>
    </lineage>
</organism>
<evidence type="ECO:0000313" key="1">
    <source>
        <dbReference type="EMBL" id="GEP28978.1"/>
    </source>
</evidence>
<gene>
    <name evidence="1" type="ORF">TPL01_01160</name>
</gene>
<comment type="caution">
    <text evidence="1">The sequence shown here is derived from an EMBL/GenBank/DDBJ whole genome shotgun (WGS) entry which is preliminary data.</text>
</comment>
<evidence type="ECO:0000313" key="2">
    <source>
        <dbReference type="Proteomes" id="UP000321337"/>
    </source>
</evidence>
<reference evidence="1 2" key="1">
    <citation type="submission" date="2019-07" db="EMBL/GenBank/DDBJ databases">
        <title>Whole genome shotgun sequence of Thiobacillus plumbophilus NBRC 107929.</title>
        <authorList>
            <person name="Hosoyama A."/>
            <person name="Uohara A."/>
            <person name="Ohji S."/>
            <person name="Ichikawa N."/>
        </authorList>
    </citation>
    <scope>NUCLEOTIDE SEQUENCE [LARGE SCALE GENOMIC DNA]</scope>
    <source>
        <strain evidence="1 2">NBRC 107929</strain>
    </source>
</reference>
<dbReference type="AlphaFoldDB" id="A0A512L3C6"/>